<protein>
    <submittedName>
        <fullName evidence="1">5-methyltetrahydropteroyltriglutamate--homocysteine S-methyltransferase</fullName>
    </submittedName>
</protein>
<evidence type="ECO:0000313" key="1">
    <source>
        <dbReference type="EMBL" id="MDV2687210.1"/>
    </source>
</evidence>
<dbReference type="EMBL" id="JAWJBA010000442">
    <property type="protein sequence ID" value="MDV2687210.1"/>
    <property type="molecule type" value="Genomic_DNA"/>
</dbReference>
<proteinExistence type="predicted"/>
<reference evidence="1 2" key="1">
    <citation type="submission" date="2023-10" db="EMBL/GenBank/DDBJ databases">
        <title>Screening of Alkalihalobacillus lindianensis BZ-TG-R113 and Its Alleviation of Salt Stress on Rapeseed Growth.</title>
        <authorList>
            <person name="Zhao B."/>
            <person name="Guo T."/>
        </authorList>
    </citation>
    <scope>NUCLEOTIDE SEQUENCE [LARGE SCALE GENOMIC DNA]</scope>
    <source>
        <strain evidence="1 2">BZ-TG-R113</strain>
    </source>
</reference>
<dbReference type="InterPro" id="IPR038071">
    <property type="entry name" value="UROD/MetE-like_sf"/>
</dbReference>
<sequence>LVDTIIDCVPKDRLWLQPSSSLLHVPVTIRHEDQLNPIVKEALAFADEKLAEVQCLVESISHGQVEHFAESTTALERLNQSQERNRRE</sequence>
<accession>A0ABU3XH42</accession>
<dbReference type="Proteomes" id="UP001287282">
    <property type="component" value="Unassembled WGS sequence"/>
</dbReference>
<feature type="non-terminal residue" evidence="1">
    <location>
        <position position="88"/>
    </location>
</feature>
<organism evidence="1 2">
    <name type="scientific">Alkalihalophilus lindianensis</name>
    <dbReference type="NCBI Taxonomy" id="1630542"/>
    <lineage>
        <taxon>Bacteria</taxon>
        <taxon>Bacillati</taxon>
        <taxon>Bacillota</taxon>
        <taxon>Bacilli</taxon>
        <taxon>Bacillales</taxon>
        <taxon>Bacillaceae</taxon>
        <taxon>Alkalihalophilus</taxon>
    </lineage>
</organism>
<dbReference type="SUPFAM" id="SSF51726">
    <property type="entry name" value="UROD/MetE-like"/>
    <property type="match status" value="1"/>
</dbReference>
<feature type="non-terminal residue" evidence="1">
    <location>
        <position position="1"/>
    </location>
</feature>
<dbReference type="PANTHER" id="PTHR30519">
    <property type="entry name" value="5-METHYLTETRAHYDROPTEROYLTRIGLUTAMATE--HOMOCYSTEINE METHYLTRANSFERASE"/>
    <property type="match status" value="1"/>
</dbReference>
<gene>
    <name evidence="1" type="ORF">RYX56_22960</name>
</gene>
<dbReference type="Gene3D" id="3.20.20.210">
    <property type="match status" value="1"/>
</dbReference>
<name>A0ABU3XH42_9BACI</name>
<evidence type="ECO:0000313" key="2">
    <source>
        <dbReference type="Proteomes" id="UP001287282"/>
    </source>
</evidence>
<comment type="caution">
    <text evidence="1">The sequence shown here is derived from an EMBL/GenBank/DDBJ whole genome shotgun (WGS) entry which is preliminary data.</text>
</comment>
<keyword evidence="2" id="KW-1185">Reference proteome</keyword>